<organism evidence="2 3">
    <name type="scientific">Flavobacterium cerinum</name>
    <dbReference type="NCBI Taxonomy" id="2502784"/>
    <lineage>
        <taxon>Bacteria</taxon>
        <taxon>Pseudomonadati</taxon>
        <taxon>Bacteroidota</taxon>
        <taxon>Flavobacteriia</taxon>
        <taxon>Flavobacteriales</taxon>
        <taxon>Flavobacteriaceae</taxon>
        <taxon>Flavobacterium</taxon>
    </lineage>
</organism>
<evidence type="ECO:0000259" key="1">
    <source>
        <dbReference type="Pfam" id="PF07791"/>
    </source>
</evidence>
<dbReference type="Proteomes" id="UP001059844">
    <property type="component" value="Chromosome"/>
</dbReference>
<dbReference type="EMBL" id="CP101751">
    <property type="protein sequence ID" value="UUC44485.1"/>
    <property type="molecule type" value="Genomic_DNA"/>
</dbReference>
<keyword evidence="3" id="KW-1185">Reference proteome</keyword>
<accession>A0ABY5INV6</accession>
<gene>
    <name evidence="2" type="ORF">NOX80_12690</name>
</gene>
<name>A0ABY5INV6_9FLAO</name>
<dbReference type="RefSeq" id="WP_256550161.1">
    <property type="nucleotide sequence ID" value="NZ_CP101751.1"/>
</dbReference>
<dbReference type="Pfam" id="PF07791">
    <property type="entry name" value="Imm11"/>
    <property type="match status" value="1"/>
</dbReference>
<proteinExistence type="predicted"/>
<protein>
    <recommendedName>
        <fullName evidence="1">Immunity MXAN-0049 protein domain-containing protein</fullName>
    </recommendedName>
</protein>
<dbReference type="InterPro" id="IPR012433">
    <property type="entry name" value="Imm11"/>
</dbReference>
<evidence type="ECO:0000313" key="3">
    <source>
        <dbReference type="Proteomes" id="UP001059844"/>
    </source>
</evidence>
<sequence length="171" mass="20189">MKYYFLKHIINEGDIYIPFEYGDSITLLRDNKDSKLKKIPFVGKKETDYYAVTGHVISNHFKTFLELNTIPNIEFIPITFENKKKEELKAYAIKFTTTEDCIDPEKSDVVILLDTIREINKISFKKDFNMKFFLIKGYDYEIVVDNDMKEAMEKSNLKGISFTVIDENYKF</sequence>
<evidence type="ECO:0000313" key="2">
    <source>
        <dbReference type="EMBL" id="UUC44485.1"/>
    </source>
</evidence>
<feature type="domain" description="Immunity MXAN-0049 protein" evidence="1">
    <location>
        <begin position="50"/>
        <end position="165"/>
    </location>
</feature>
<reference evidence="2" key="1">
    <citation type="submission" date="2022-07" db="EMBL/GenBank/DDBJ databases">
        <title>Isolation, identification, and degradation of a PFOSA degrading strain from sewage treatment plant.</title>
        <authorList>
            <person name="Zhang L."/>
            <person name="Huo Y."/>
        </authorList>
    </citation>
    <scope>NUCLEOTIDE SEQUENCE</scope>
    <source>
        <strain evidence="2">C1</strain>
    </source>
</reference>